<sequence>MITDNDLVRAWLLVHELSDQLAHNQKISNALQSQAGALKTQATHNGSGFALRRFNVDISKEFFDSELERMNAQFIIENQTLLHENKQLSVLLKEYESTMETIMTKFRNHALAAQQHELTLTRHYEALLLACDSQNLYADLSSETNISTSLQRLAQHLRALLRTMSGEDPEQIAEHSDDAPVDINALVQALDAETGTEVRDDWALERECEIMRLEKENEELRRMLGIDPETLSANNITLDLDREESGRFSTLLSAEARKRRESAAMNSRSGWGFENDRDVNPWNGWEINTNAHSAQNSLPQHQMMQQQHQQQQHQQQLGNGTPLQRAMDLQMRIPPPRRPMFARNSGPAPPVSVPPNRGHNVPLSQWSQTPMSERASWLQGGSTLDLSR</sequence>
<organism evidence="1 2">
    <name type="scientific">Hygrophoropsis aurantiaca</name>
    <dbReference type="NCBI Taxonomy" id="72124"/>
    <lineage>
        <taxon>Eukaryota</taxon>
        <taxon>Fungi</taxon>
        <taxon>Dikarya</taxon>
        <taxon>Basidiomycota</taxon>
        <taxon>Agaricomycotina</taxon>
        <taxon>Agaricomycetes</taxon>
        <taxon>Agaricomycetidae</taxon>
        <taxon>Boletales</taxon>
        <taxon>Coniophorineae</taxon>
        <taxon>Hygrophoropsidaceae</taxon>
        <taxon>Hygrophoropsis</taxon>
    </lineage>
</organism>
<reference evidence="1" key="1">
    <citation type="journal article" date="2021" name="New Phytol.">
        <title>Evolutionary innovations through gain and loss of genes in the ectomycorrhizal Boletales.</title>
        <authorList>
            <person name="Wu G."/>
            <person name="Miyauchi S."/>
            <person name="Morin E."/>
            <person name="Kuo A."/>
            <person name="Drula E."/>
            <person name="Varga T."/>
            <person name="Kohler A."/>
            <person name="Feng B."/>
            <person name="Cao Y."/>
            <person name="Lipzen A."/>
            <person name="Daum C."/>
            <person name="Hundley H."/>
            <person name="Pangilinan J."/>
            <person name="Johnson J."/>
            <person name="Barry K."/>
            <person name="LaButti K."/>
            <person name="Ng V."/>
            <person name="Ahrendt S."/>
            <person name="Min B."/>
            <person name="Choi I.G."/>
            <person name="Park H."/>
            <person name="Plett J.M."/>
            <person name="Magnuson J."/>
            <person name="Spatafora J.W."/>
            <person name="Nagy L.G."/>
            <person name="Henrissat B."/>
            <person name="Grigoriev I.V."/>
            <person name="Yang Z.L."/>
            <person name="Xu J."/>
            <person name="Martin F.M."/>
        </authorList>
    </citation>
    <scope>NUCLEOTIDE SEQUENCE</scope>
    <source>
        <strain evidence="1">ATCC 28755</strain>
    </source>
</reference>
<gene>
    <name evidence="1" type="ORF">BJ138DRAFT_917687</name>
</gene>
<dbReference type="Proteomes" id="UP000790377">
    <property type="component" value="Unassembled WGS sequence"/>
</dbReference>
<evidence type="ECO:0000313" key="2">
    <source>
        <dbReference type="Proteomes" id="UP000790377"/>
    </source>
</evidence>
<dbReference type="EMBL" id="MU267597">
    <property type="protein sequence ID" value="KAH7915719.1"/>
    <property type="molecule type" value="Genomic_DNA"/>
</dbReference>
<name>A0ACB8AR72_9AGAM</name>
<evidence type="ECO:0000313" key="1">
    <source>
        <dbReference type="EMBL" id="KAH7915719.1"/>
    </source>
</evidence>
<proteinExistence type="predicted"/>
<keyword evidence="2" id="KW-1185">Reference proteome</keyword>
<protein>
    <submittedName>
        <fullName evidence="1">Uncharacterized protein</fullName>
    </submittedName>
</protein>
<accession>A0ACB8AR72</accession>
<comment type="caution">
    <text evidence="1">The sequence shown here is derived from an EMBL/GenBank/DDBJ whole genome shotgun (WGS) entry which is preliminary data.</text>
</comment>